<evidence type="ECO:0000256" key="2">
    <source>
        <dbReference type="SAM" id="Coils"/>
    </source>
</evidence>
<gene>
    <name evidence="5" type="ORF">KIH39_19095</name>
</gene>
<keyword evidence="1" id="KW-0732">Signal</keyword>
<sequence length="218" mass="24195">MKFSRTAIFLACTGFCVGLTGCAKQEVASTPSQRVVTSEPKDLPAKTSSESTPEKATAAVPPSAKDAGVKPNKEAAPEKASTGDAPFYTVAHYDEMRNPAKDLEDTIQRAKKENKRILVQVGGDWCPWCKILTAFLEKTPALNKVLTDNFLLMKVTWTEEQHNEEFLSKYPAIKGYPHIYVLDTDGKLLKSKNTDELEKGSSYSEEAILKFLTEWTKK</sequence>
<dbReference type="PROSITE" id="PS51352">
    <property type="entry name" value="THIOREDOXIN_2"/>
    <property type="match status" value="1"/>
</dbReference>
<evidence type="ECO:0000256" key="1">
    <source>
        <dbReference type="ARBA" id="ARBA00022729"/>
    </source>
</evidence>
<evidence type="ECO:0000313" key="5">
    <source>
        <dbReference type="EMBL" id="QVL30941.1"/>
    </source>
</evidence>
<accession>A0A8E6EX70</accession>
<protein>
    <submittedName>
        <fullName evidence="5">Thioredoxin family protein</fullName>
    </submittedName>
</protein>
<dbReference type="Pfam" id="PF13899">
    <property type="entry name" value="Thioredoxin_7"/>
    <property type="match status" value="1"/>
</dbReference>
<evidence type="ECO:0000259" key="4">
    <source>
        <dbReference type="PROSITE" id="PS51352"/>
    </source>
</evidence>
<dbReference type="Gene3D" id="3.40.30.10">
    <property type="entry name" value="Glutaredoxin"/>
    <property type="match status" value="1"/>
</dbReference>
<feature type="coiled-coil region" evidence="2">
    <location>
        <begin position="93"/>
        <end position="120"/>
    </location>
</feature>
<name>A0A8E6EX70_9BACT</name>
<dbReference type="EMBL" id="CP074694">
    <property type="protein sequence ID" value="QVL30941.1"/>
    <property type="molecule type" value="Genomic_DNA"/>
</dbReference>
<dbReference type="Proteomes" id="UP000676194">
    <property type="component" value="Chromosome"/>
</dbReference>
<dbReference type="KEGG" id="tsph:KIH39_19095"/>
<dbReference type="InterPro" id="IPR013766">
    <property type="entry name" value="Thioredoxin_domain"/>
</dbReference>
<feature type="compositionally biased region" description="Basic and acidic residues" evidence="3">
    <location>
        <begin position="67"/>
        <end position="77"/>
    </location>
</feature>
<proteinExistence type="predicted"/>
<organism evidence="5 6">
    <name type="scientific">Telmatocola sphagniphila</name>
    <dbReference type="NCBI Taxonomy" id="1123043"/>
    <lineage>
        <taxon>Bacteria</taxon>
        <taxon>Pseudomonadati</taxon>
        <taxon>Planctomycetota</taxon>
        <taxon>Planctomycetia</taxon>
        <taxon>Gemmatales</taxon>
        <taxon>Gemmataceae</taxon>
    </lineage>
</organism>
<dbReference type="RefSeq" id="WP_213494823.1">
    <property type="nucleotide sequence ID" value="NZ_CP074694.1"/>
</dbReference>
<feature type="region of interest" description="Disordered" evidence="3">
    <location>
        <begin position="29"/>
        <end position="81"/>
    </location>
</feature>
<evidence type="ECO:0000256" key="3">
    <source>
        <dbReference type="SAM" id="MobiDB-lite"/>
    </source>
</evidence>
<dbReference type="PROSITE" id="PS51257">
    <property type="entry name" value="PROKAR_LIPOPROTEIN"/>
    <property type="match status" value="1"/>
</dbReference>
<reference evidence="5" key="1">
    <citation type="submission" date="2021-05" db="EMBL/GenBank/DDBJ databases">
        <title>Complete genome sequence of the cellulolytic planctomycete Telmatocola sphagniphila SP2T and characterization of the first cellulase from planctomycetes.</title>
        <authorList>
            <person name="Rakitin A.L."/>
            <person name="Beletsky A.V."/>
            <person name="Naumoff D.G."/>
            <person name="Kulichevskaya I.S."/>
            <person name="Mardanov A.V."/>
            <person name="Ravin N.V."/>
            <person name="Dedysh S.N."/>
        </authorList>
    </citation>
    <scope>NUCLEOTIDE SEQUENCE</scope>
    <source>
        <strain evidence="5">SP2T</strain>
    </source>
</reference>
<dbReference type="PANTHER" id="PTHR15337">
    <property type="entry name" value="ANTERIOR GRADIENT PROTEIN-RELATED"/>
    <property type="match status" value="1"/>
</dbReference>
<dbReference type="InterPro" id="IPR051099">
    <property type="entry name" value="AGR/TXD"/>
</dbReference>
<keyword evidence="2" id="KW-0175">Coiled coil</keyword>
<dbReference type="PANTHER" id="PTHR15337:SF11">
    <property type="entry name" value="THIOREDOXIN DOMAIN-CONTAINING PROTEIN"/>
    <property type="match status" value="1"/>
</dbReference>
<feature type="domain" description="Thioredoxin" evidence="4">
    <location>
        <begin position="69"/>
        <end position="217"/>
    </location>
</feature>
<evidence type="ECO:0000313" key="6">
    <source>
        <dbReference type="Proteomes" id="UP000676194"/>
    </source>
</evidence>
<dbReference type="AlphaFoldDB" id="A0A8E6EX70"/>
<dbReference type="SUPFAM" id="SSF52833">
    <property type="entry name" value="Thioredoxin-like"/>
    <property type="match status" value="1"/>
</dbReference>
<keyword evidence="6" id="KW-1185">Reference proteome</keyword>
<dbReference type="InterPro" id="IPR036249">
    <property type="entry name" value="Thioredoxin-like_sf"/>
</dbReference>